<name>A0ABT2X3S7_9RHOB</name>
<dbReference type="EMBL" id="JAOVQO010000005">
    <property type="protein sequence ID" value="MCU9847612.1"/>
    <property type="molecule type" value="Genomic_DNA"/>
</dbReference>
<dbReference type="Proteomes" id="UP001209535">
    <property type="component" value="Unassembled WGS sequence"/>
</dbReference>
<evidence type="ECO:0000313" key="2">
    <source>
        <dbReference type="Proteomes" id="UP001209535"/>
    </source>
</evidence>
<sequence>MYTLDLLRDAFAGWEVLSAEDFDAEVDEGKGHSGRSALIDFIARRPG</sequence>
<accession>A0ABT2X3S7</accession>
<proteinExistence type="predicted"/>
<dbReference type="RefSeq" id="WP_263334292.1">
    <property type="nucleotide sequence ID" value="NZ_JAOVQO010000005.1"/>
</dbReference>
<organism evidence="1 2">
    <name type="scientific">Albidovulum salinarum</name>
    <dbReference type="NCBI Taxonomy" id="2984153"/>
    <lineage>
        <taxon>Bacteria</taxon>
        <taxon>Pseudomonadati</taxon>
        <taxon>Pseudomonadota</taxon>
        <taxon>Alphaproteobacteria</taxon>
        <taxon>Rhodobacterales</taxon>
        <taxon>Paracoccaceae</taxon>
        <taxon>Albidovulum</taxon>
    </lineage>
</organism>
<evidence type="ECO:0000313" key="1">
    <source>
        <dbReference type="EMBL" id="MCU9847612.1"/>
    </source>
</evidence>
<protein>
    <submittedName>
        <fullName evidence="1">Uncharacterized protein</fullName>
    </submittedName>
</protein>
<gene>
    <name evidence="1" type="ORF">OEZ60_06295</name>
</gene>
<comment type="caution">
    <text evidence="1">The sequence shown here is derived from an EMBL/GenBank/DDBJ whole genome shotgun (WGS) entry which is preliminary data.</text>
</comment>
<reference evidence="1 2" key="1">
    <citation type="submission" date="2022-10" db="EMBL/GenBank/DDBJ databases">
        <title>Defluviimonas sp. nov., isolated from ocean surface sediments.</title>
        <authorList>
            <person name="He W."/>
            <person name="Wang L."/>
            <person name="Zhang D.-F."/>
        </authorList>
    </citation>
    <scope>NUCLEOTIDE SEQUENCE [LARGE SCALE GENOMIC DNA]</scope>
    <source>
        <strain evidence="1 2">WL0024</strain>
    </source>
</reference>
<keyword evidence="2" id="KW-1185">Reference proteome</keyword>